<feature type="signal peptide" evidence="1">
    <location>
        <begin position="1"/>
        <end position="25"/>
    </location>
</feature>
<name>A0AAW3IB38_9BURK</name>
<proteinExistence type="predicted"/>
<reference evidence="2 3" key="1">
    <citation type="submission" date="2015-07" db="EMBL/GenBank/DDBJ databases">
        <title>Draft genome of Achromobacter spanius.</title>
        <authorList>
            <person name="Wang X."/>
        </authorList>
    </citation>
    <scope>NUCLEOTIDE SEQUENCE [LARGE SCALE GENOMIC DNA]</scope>
    <source>
        <strain evidence="2 3">CGMCC9173</strain>
    </source>
</reference>
<dbReference type="Gene3D" id="3.30.450.150">
    <property type="entry name" value="Haem-degrading domain"/>
    <property type="match status" value="1"/>
</dbReference>
<evidence type="ECO:0000256" key="1">
    <source>
        <dbReference type="SAM" id="SignalP"/>
    </source>
</evidence>
<evidence type="ECO:0000313" key="2">
    <source>
        <dbReference type="EMBL" id="KNE29799.1"/>
    </source>
</evidence>
<dbReference type="Pfam" id="PF03928">
    <property type="entry name" value="HbpS-like"/>
    <property type="match status" value="1"/>
</dbReference>
<dbReference type="EMBL" id="LGVG01000001">
    <property type="protein sequence ID" value="KNE29799.1"/>
    <property type="molecule type" value="Genomic_DNA"/>
</dbReference>
<feature type="chain" id="PRO_5043856532" evidence="1">
    <location>
        <begin position="26"/>
        <end position="166"/>
    </location>
</feature>
<dbReference type="Proteomes" id="UP000037511">
    <property type="component" value="Unassembled WGS sequence"/>
</dbReference>
<dbReference type="InterPro" id="IPR005624">
    <property type="entry name" value="PduO/GlcC-like"/>
</dbReference>
<protein>
    <submittedName>
        <fullName evidence="2">GlcG</fullName>
    </submittedName>
</protein>
<dbReference type="SUPFAM" id="SSF143744">
    <property type="entry name" value="GlcG-like"/>
    <property type="match status" value="1"/>
</dbReference>
<keyword evidence="1" id="KW-0732">Signal</keyword>
<sequence>MKPTTLATLFSTLASTLVLSAAAQAAVLTETNLSMADAQQLATATVAACQAKGYNVSASVVDRAGLLKAFARADNAGPHTIEASRAKAFTAVSAKTPTLTMMENAQKNPGAANLTDIPGFLLLGGGVPVKAGDKVIGAIGVAGAPGGHLDAQCADAVLQDNAAMFK</sequence>
<dbReference type="RefSeq" id="WP_050445014.1">
    <property type="nucleotide sequence ID" value="NZ_CP034689.1"/>
</dbReference>
<dbReference type="AlphaFoldDB" id="A0AAW3IB38"/>
<gene>
    <name evidence="2" type="ORF">AFM18_01545</name>
</gene>
<dbReference type="PANTHER" id="PTHR34309:SF10">
    <property type="entry name" value="SLR1406 PROTEIN"/>
    <property type="match status" value="1"/>
</dbReference>
<dbReference type="InterPro" id="IPR052517">
    <property type="entry name" value="GlcG_carb_metab_protein"/>
</dbReference>
<comment type="caution">
    <text evidence="2">The sequence shown here is derived from an EMBL/GenBank/DDBJ whole genome shotgun (WGS) entry which is preliminary data.</text>
</comment>
<dbReference type="PANTHER" id="PTHR34309">
    <property type="entry name" value="SLR1406 PROTEIN"/>
    <property type="match status" value="1"/>
</dbReference>
<organism evidence="2 3">
    <name type="scientific">Achromobacter spanius</name>
    <dbReference type="NCBI Taxonomy" id="217203"/>
    <lineage>
        <taxon>Bacteria</taxon>
        <taxon>Pseudomonadati</taxon>
        <taxon>Pseudomonadota</taxon>
        <taxon>Betaproteobacteria</taxon>
        <taxon>Burkholderiales</taxon>
        <taxon>Alcaligenaceae</taxon>
        <taxon>Achromobacter</taxon>
    </lineage>
</organism>
<accession>A0AAW3IB38</accession>
<dbReference type="InterPro" id="IPR038084">
    <property type="entry name" value="PduO/GlcC-like_sf"/>
</dbReference>
<evidence type="ECO:0000313" key="3">
    <source>
        <dbReference type="Proteomes" id="UP000037511"/>
    </source>
</evidence>